<sequence length="196" mass="22130">MNPEPNNNTASGSGNPKDESALKAPSKDPKKKDDKKDEDLSEEDLALKQQLELYVERAQDADLGLQKVALESMRVKEMYKNQLQELVQRSCFNLPSYTCIREGHDHAPRFRATVNSNGKTYESPNYCTTLRQAEHSAAEFTDKIALMLPLKYSQLGNDGLLAFLENFVKDHFLPTMFVDYRKGVQQAISSPAAFRP</sequence>
<dbReference type="InterPro" id="IPR014720">
    <property type="entry name" value="dsRBD_dom"/>
</dbReference>
<comment type="caution">
    <text evidence="6">The sequence shown here is derived from an EMBL/GenBank/DDBJ whole genome shotgun (WGS) entry which is preliminary data.</text>
</comment>
<dbReference type="Proteomes" id="UP001408789">
    <property type="component" value="Unassembled WGS sequence"/>
</dbReference>
<dbReference type="GO" id="GO:0003725">
    <property type="term" value="F:double-stranded RNA binding"/>
    <property type="evidence" value="ECO:0007669"/>
    <property type="project" value="InterPro"/>
</dbReference>
<keyword evidence="2 3" id="KW-0694">RNA-binding</keyword>
<feature type="region of interest" description="Disordered" evidence="4">
    <location>
        <begin position="1"/>
        <end position="42"/>
    </location>
</feature>
<feature type="domain" description="DRBM" evidence="5">
    <location>
        <begin position="78"/>
        <end position="139"/>
    </location>
</feature>
<evidence type="ECO:0000313" key="6">
    <source>
        <dbReference type="EMBL" id="KAK9049058.1"/>
    </source>
</evidence>
<name>A0AAP0C8Y9_9ASTR</name>
<dbReference type="Gene3D" id="3.30.160.20">
    <property type="match status" value="1"/>
</dbReference>
<accession>A0AAP0C8Y9</accession>
<evidence type="ECO:0000259" key="5">
    <source>
        <dbReference type="PROSITE" id="PS50137"/>
    </source>
</evidence>
<keyword evidence="1" id="KW-0677">Repeat</keyword>
<evidence type="ECO:0000256" key="2">
    <source>
        <dbReference type="ARBA" id="ARBA00022884"/>
    </source>
</evidence>
<dbReference type="CDD" id="cd19907">
    <property type="entry name" value="DSRM_AtDRB-like_rpt1"/>
    <property type="match status" value="1"/>
</dbReference>
<dbReference type="InterPro" id="IPR044450">
    <property type="entry name" value="AtDRB-like_DSRM_1"/>
</dbReference>
<evidence type="ECO:0000256" key="4">
    <source>
        <dbReference type="SAM" id="MobiDB-lite"/>
    </source>
</evidence>
<dbReference type="SMART" id="SM00358">
    <property type="entry name" value="DSRM"/>
    <property type="match status" value="1"/>
</dbReference>
<dbReference type="PANTHER" id="PTHR46031:SF33">
    <property type="entry name" value="DOUBLE-STRANDED RNA-BINDING DOMAIN-CONTAINING PROTEIN"/>
    <property type="match status" value="1"/>
</dbReference>
<gene>
    <name evidence="6" type="ORF">SSX86_031975</name>
</gene>
<dbReference type="AlphaFoldDB" id="A0AAP0C8Y9"/>
<organism evidence="6 7">
    <name type="scientific">Deinandra increscens subsp. villosa</name>
    <dbReference type="NCBI Taxonomy" id="3103831"/>
    <lineage>
        <taxon>Eukaryota</taxon>
        <taxon>Viridiplantae</taxon>
        <taxon>Streptophyta</taxon>
        <taxon>Embryophyta</taxon>
        <taxon>Tracheophyta</taxon>
        <taxon>Spermatophyta</taxon>
        <taxon>Magnoliopsida</taxon>
        <taxon>eudicotyledons</taxon>
        <taxon>Gunneridae</taxon>
        <taxon>Pentapetalae</taxon>
        <taxon>asterids</taxon>
        <taxon>campanulids</taxon>
        <taxon>Asterales</taxon>
        <taxon>Asteraceae</taxon>
        <taxon>Asteroideae</taxon>
        <taxon>Heliantheae alliance</taxon>
        <taxon>Madieae</taxon>
        <taxon>Madiinae</taxon>
        <taxon>Deinandra</taxon>
    </lineage>
</organism>
<proteinExistence type="predicted"/>
<protein>
    <recommendedName>
        <fullName evidence="5">DRBM domain-containing protein</fullName>
    </recommendedName>
</protein>
<evidence type="ECO:0000256" key="1">
    <source>
        <dbReference type="ARBA" id="ARBA00022737"/>
    </source>
</evidence>
<dbReference type="EMBL" id="JBCNJP010008706">
    <property type="protein sequence ID" value="KAK9049058.1"/>
    <property type="molecule type" value="Genomic_DNA"/>
</dbReference>
<reference evidence="6 7" key="1">
    <citation type="submission" date="2024-04" db="EMBL/GenBank/DDBJ databases">
        <title>The reference genome of an endangered Asteraceae, Deinandra increscens subsp. villosa, native to the Central Coast of California.</title>
        <authorList>
            <person name="Guilliams M."/>
            <person name="Hasenstab-Lehman K."/>
            <person name="Meyer R."/>
            <person name="Mcevoy S."/>
        </authorList>
    </citation>
    <scope>NUCLEOTIDE SEQUENCE [LARGE SCALE GENOMIC DNA]</scope>
    <source>
        <tissue evidence="6">Leaf</tissue>
    </source>
</reference>
<evidence type="ECO:0000313" key="7">
    <source>
        <dbReference type="Proteomes" id="UP001408789"/>
    </source>
</evidence>
<dbReference type="PROSITE" id="PS50137">
    <property type="entry name" value="DS_RBD"/>
    <property type="match status" value="1"/>
</dbReference>
<feature type="compositionally biased region" description="Basic and acidic residues" evidence="4">
    <location>
        <begin position="16"/>
        <end position="38"/>
    </location>
</feature>
<dbReference type="Pfam" id="PF00035">
    <property type="entry name" value="dsrm"/>
    <property type="match status" value="1"/>
</dbReference>
<evidence type="ECO:0000256" key="3">
    <source>
        <dbReference type="PROSITE-ProRule" id="PRU00266"/>
    </source>
</evidence>
<feature type="compositionally biased region" description="Polar residues" evidence="4">
    <location>
        <begin position="1"/>
        <end position="14"/>
    </location>
</feature>
<keyword evidence="7" id="KW-1185">Reference proteome</keyword>
<dbReference type="SUPFAM" id="SSF54768">
    <property type="entry name" value="dsRNA-binding domain-like"/>
    <property type="match status" value="1"/>
</dbReference>
<dbReference type="PANTHER" id="PTHR46031">
    <property type="match status" value="1"/>
</dbReference>